<protein>
    <submittedName>
        <fullName evidence="5">Uncharacterized protein</fullName>
    </submittedName>
</protein>
<feature type="domain" description="ShKT" evidence="4">
    <location>
        <begin position="47"/>
        <end position="82"/>
    </location>
</feature>
<evidence type="ECO:0000256" key="1">
    <source>
        <dbReference type="ARBA" id="ARBA00023157"/>
    </source>
</evidence>
<comment type="caution">
    <text evidence="2">Lacks conserved residue(s) required for the propagation of feature annotation.</text>
</comment>
<dbReference type="Pfam" id="PF01549">
    <property type="entry name" value="ShK"/>
    <property type="match status" value="2"/>
</dbReference>
<feature type="domain" description="C-type lectin" evidence="3">
    <location>
        <begin position="158"/>
        <end position="230"/>
    </location>
</feature>
<sequence length="234" mass="26629">MSFCRAYHSELASVETGAENDFITDTITRIKNGFTKQRRLERNFPPCEDKIDYCKQLVSDACSDNQYSGFVRLNCRKTCNKCTGCVDTKDNCWNYDDSKCLGIYSPWAKLNCPYRCGYCPVPYHANITESHKPLTLHTKSPLRLNTTSLPMLSNGDGFWIGGTDEVIEGVWVWAASGKPLTYSNFYKSVPNIDKNANPNDENCLEIVQWTGNVGKWNDNNCSEESHFICEMEYV</sequence>
<dbReference type="InterPro" id="IPR001304">
    <property type="entry name" value="C-type_lectin-like"/>
</dbReference>
<keyword evidence="6" id="KW-1185">Reference proteome</keyword>
<dbReference type="InterPro" id="IPR016186">
    <property type="entry name" value="C-type_lectin-like/link_sf"/>
</dbReference>
<evidence type="ECO:0000313" key="5">
    <source>
        <dbReference type="EMBL" id="CAG2219898.1"/>
    </source>
</evidence>
<dbReference type="AlphaFoldDB" id="A0A8S3SPB3"/>
<dbReference type="Gene3D" id="3.10.100.10">
    <property type="entry name" value="Mannose-Binding Protein A, subunit A"/>
    <property type="match status" value="1"/>
</dbReference>
<dbReference type="InterPro" id="IPR003582">
    <property type="entry name" value="ShKT_dom"/>
</dbReference>
<dbReference type="PROSITE" id="PS51670">
    <property type="entry name" value="SHKT"/>
    <property type="match status" value="1"/>
</dbReference>
<dbReference type="CDD" id="cd00037">
    <property type="entry name" value="CLECT"/>
    <property type="match status" value="1"/>
</dbReference>
<dbReference type="SUPFAM" id="SSF56436">
    <property type="entry name" value="C-type lectin-like"/>
    <property type="match status" value="1"/>
</dbReference>
<reference evidence="5" key="1">
    <citation type="submission" date="2021-03" db="EMBL/GenBank/DDBJ databases">
        <authorList>
            <person name="Bekaert M."/>
        </authorList>
    </citation>
    <scope>NUCLEOTIDE SEQUENCE</scope>
</reference>
<dbReference type="InterPro" id="IPR016187">
    <property type="entry name" value="CTDL_fold"/>
</dbReference>
<dbReference type="EMBL" id="CAJPWZ010001646">
    <property type="protein sequence ID" value="CAG2219898.1"/>
    <property type="molecule type" value="Genomic_DNA"/>
</dbReference>
<comment type="caution">
    <text evidence="5">The sequence shown here is derived from an EMBL/GenBank/DDBJ whole genome shotgun (WGS) entry which is preliminary data.</text>
</comment>
<dbReference type="Pfam" id="PF00059">
    <property type="entry name" value="Lectin_C"/>
    <property type="match status" value="1"/>
</dbReference>
<dbReference type="OrthoDB" id="6141729at2759"/>
<organism evidence="5 6">
    <name type="scientific">Mytilus edulis</name>
    <name type="common">Blue mussel</name>
    <dbReference type="NCBI Taxonomy" id="6550"/>
    <lineage>
        <taxon>Eukaryota</taxon>
        <taxon>Metazoa</taxon>
        <taxon>Spiralia</taxon>
        <taxon>Lophotrochozoa</taxon>
        <taxon>Mollusca</taxon>
        <taxon>Bivalvia</taxon>
        <taxon>Autobranchia</taxon>
        <taxon>Pteriomorphia</taxon>
        <taxon>Mytilida</taxon>
        <taxon>Mytiloidea</taxon>
        <taxon>Mytilidae</taxon>
        <taxon>Mytilinae</taxon>
        <taxon>Mytilus</taxon>
    </lineage>
</organism>
<evidence type="ECO:0000256" key="2">
    <source>
        <dbReference type="PROSITE-ProRule" id="PRU01005"/>
    </source>
</evidence>
<keyword evidence="1" id="KW-1015">Disulfide bond</keyword>
<evidence type="ECO:0000313" key="6">
    <source>
        <dbReference type="Proteomes" id="UP000683360"/>
    </source>
</evidence>
<proteinExistence type="predicted"/>
<dbReference type="InterPro" id="IPR018378">
    <property type="entry name" value="C-type_lectin_CS"/>
</dbReference>
<dbReference type="PROSITE" id="PS00615">
    <property type="entry name" value="C_TYPE_LECTIN_1"/>
    <property type="match status" value="1"/>
</dbReference>
<name>A0A8S3SPB3_MYTED</name>
<accession>A0A8S3SPB3</accession>
<evidence type="ECO:0000259" key="3">
    <source>
        <dbReference type="PROSITE" id="PS50041"/>
    </source>
</evidence>
<dbReference type="PROSITE" id="PS50041">
    <property type="entry name" value="C_TYPE_LECTIN_2"/>
    <property type="match status" value="1"/>
</dbReference>
<dbReference type="PANTHER" id="PTHR21724:SF109">
    <property type="entry name" value="SHKT DOMAIN-CONTAINING PROTEIN"/>
    <property type="match status" value="1"/>
</dbReference>
<dbReference type="Proteomes" id="UP000683360">
    <property type="component" value="Unassembled WGS sequence"/>
</dbReference>
<evidence type="ECO:0000259" key="4">
    <source>
        <dbReference type="PROSITE" id="PS51670"/>
    </source>
</evidence>
<dbReference type="PANTHER" id="PTHR21724">
    <property type="entry name" value="SHKT DOMAIN-CONTAINING PROTEIN"/>
    <property type="match status" value="1"/>
</dbReference>
<gene>
    <name evidence="5" type="ORF">MEDL_33413</name>
</gene>
<dbReference type="SMART" id="SM00254">
    <property type="entry name" value="ShKT"/>
    <property type="match status" value="2"/>
</dbReference>